<sequence length="956" mass="103569">MAPVEGGCCLLAEPPAVAVQLQANRAEITACGNCLCPLDASARRNGTNCSCGEYFCCKDCFDSARQQGHELLCPAVLSSRQLVALESLRSLLEELANVGEAFRLAIKLIAKAVNADGQLLQLAAGLAGVPWWETAGLNDQFVPEARDITKAAFSLLQELMPALPHEFTVDKLGILVGRLRMNAVEVLVPAQEQSTTDSGAPVADGMALYLVTSAVNHSCHPNCALQSCFLSPQLRGWAVLQALRFIEEGEEVTIAYAEDGPETRERLFEQWRSCALSPSVLQGICVDGFRLESPEVMLEVPPPVTVMDEAPISYESRLGNRECYGCLSRIFRMIKVTLLQARAERFHSRHMGGTSTATAIDDFLVSKAVIPQEASATHLGLMPLRNHRSSAPAPTSQVAMPTVLLVVAAQRGLDDAPSAWQQQRSRRDGPQHHITFLSKSDLQCLTQSCLADVPATIWEDAGANVPDAADVNSVSRSICAMLSKMPSCWDWIDIGTGSCKDDAGESVFRAVLWPAAAAVRAKLGLQAKDFHITFGFHGCDVHSKPKGLSSLRRAPVNSSTLSREASLLLSSVPPPLFSVYEGSIEQLASTALLGADDNVALEAEALQVQCQFYGRVKRADEVLASSERLLQLRHDDVIGCRSRAFALVMLSRHEEAMPALEMAQSQLHLLPLEQLEAEQARVTKALLHCQKRLGISISSLPAAGLVQTSDDSPKPDQSASKSNYPKTPHLPFSPGINPDDTRVSDCQKLLSVEVVITEKLDGGNCCIKADSSSGMPLVFGRTHAQPATHESFSAVKELATCIGDELGDLELFGENMQAVHSIEYDNLASYFYVFAARRGLDWLSWDETLRLVARLGLKTVPQIFRGTISSETDLQCLLEAWQMEPSAIGASVTPEGFVVRHAAAIPGPAFGESIGKFVRASHIQTDNSWKRTWKKARLGEELANQPRSVAGLSTTC</sequence>
<dbReference type="Gene3D" id="6.10.140.2220">
    <property type="match status" value="1"/>
</dbReference>
<accession>A0A812X925</accession>
<organism evidence="5 6">
    <name type="scientific">Symbiodinium pilosum</name>
    <name type="common">Dinoflagellate</name>
    <dbReference type="NCBI Taxonomy" id="2952"/>
    <lineage>
        <taxon>Eukaryota</taxon>
        <taxon>Sar</taxon>
        <taxon>Alveolata</taxon>
        <taxon>Dinophyceae</taxon>
        <taxon>Suessiales</taxon>
        <taxon>Symbiodiniaceae</taxon>
        <taxon>Symbiodinium</taxon>
    </lineage>
</organism>
<evidence type="ECO:0000259" key="4">
    <source>
        <dbReference type="Pfam" id="PF22547"/>
    </source>
</evidence>
<dbReference type="Pfam" id="PF22547">
    <property type="entry name" value="2H-SAK"/>
    <property type="match status" value="1"/>
</dbReference>
<evidence type="ECO:0000259" key="3">
    <source>
        <dbReference type="Pfam" id="PF09414"/>
    </source>
</evidence>
<dbReference type="InterPro" id="IPR001214">
    <property type="entry name" value="SET_dom"/>
</dbReference>
<dbReference type="Gene3D" id="2.170.270.10">
    <property type="entry name" value="SET domain"/>
    <property type="match status" value="1"/>
</dbReference>
<dbReference type="Proteomes" id="UP000649617">
    <property type="component" value="Unassembled WGS sequence"/>
</dbReference>
<dbReference type="PANTHER" id="PTHR43883:SF1">
    <property type="entry name" value="GLUCONOKINASE"/>
    <property type="match status" value="1"/>
</dbReference>
<dbReference type="SUPFAM" id="SSF56091">
    <property type="entry name" value="DNA ligase/mRNA capping enzyme, catalytic domain"/>
    <property type="match status" value="1"/>
</dbReference>
<evidence type="ECO:0000313" key="5">
    <source>
        <dbReference type="EMBL" id="CAE7719646.1"/>
    </source>
</evidence>
<feature type="domain" description="RNA ligase" evidence="3">
    <location>
        <begin position="753"/>
        <end position="917"/>
    </location>
</feature>
<dbReference type="EMBL" id="CAJNIZ010045416">
    <property type="protein sequence ID" value="CAE7719646.1"/>
    <property type="molecule type" value="Genomic_DNA"/>
</dbReference>
<dbReference type="Gene3D" id="3.30.470.30">
    <property type="entry name" value="DNA ligase/mRNA capping enzyme"/>
    <property type="match status" value="1"/>
</dbReference>
<dbReference type="Gene3D" id="1.10.220.160">
    <property type="match status" value="1"/>
</dbReference>
<keyword evidence="6" id="KW-1185">Reference proteome</keyword>
<dbReference type="SUPFAM" id="SSF82199">
    <property type="entry name" value="SET domain"/>
    <property type="match status" value="1"/>
</dbReference>
<evidence type="ECO:0000259" key="2">
    <source>
        <dbReference type="Pfam" id="PF00856"/>
    </source>
</evidence>
<reference evidence="5" key="1">
    <citation type="submission" date="2021-02" db="EMBL/GenBank/DDBJ databases">
        <authorList>
            <person name="Dougan E. K."/>
            <person name="Rhodes N."/>
            <person name="Thang M."/>
            <person name="Chan C."/>
        </authorList>
    </citation>
    <scope>NUCLEOTIDE SEQUENCE</scope>
</reference>
<evidence type="ECO:0000256" key="1">
    <source>
        <dbReference type="SAM" id="MobiDB-lite"/>
    </source>
</evidence>
<dbReference type="CDD" id="cd20071">
    <property type="entry name" value="SET_SMYD"/>
    <property type="match status" value="1"/>
</dbReference>
<dbReference type="InterPro" id="IPR052732">
    <property type="entry name" value="Cell-binding_unc_protein"/>
</dbReference>
<feature type="compositionally biased region" description="Polar residues" evidence="1">
    <location>
        <begin position="706"/>
        <end position="725"/>
    </location>
</feature>
<protein>
    <recommendedName>
        <fullName evidence="7">SET domain-containing protein</fullName>
    </recommendedName>
</protein>
<gene>
    <name evidence="5" type="ORF">SPIL2461_LOCUS20487</name>
</gene>
<feature type="domain" description="Swiss Army Knife 2H phosphoesterase" evidence="4">
    <location>
        <begin position="416"/>
        <end position="542"/>
    </location>
</feature>
<proteinExistence type="predicted"/>
<dbReference type="Pfam" id="PF00856">
    <property type="entry name" value="SET"/>
    <property type="match status" value="1"/>
</dbReference>
<name>A0A812X925_SYMPI</name>
<dbReference type="PANTHER" id="PTHR43883">
    <property type="entry name" value="SLR0207 PROTEIN"/>
    <property type="match status" value="1"/>
</dbReference>
<evidence type="ECO:0008006" key="7">
    <source>
        <dbReference type="Google" id="ProtNLM"/>
    </source>
</evidence>
<dbReference type="InterPro" id="IPR021122">
    <property type="entry name" value="RNA_ligase_dom_REL/Rnl2"/>
</dbReference>
<dbReference type="OrthoDB" id="438689at2759"/>
<dbReference type="SUPFAM" id="SSF48452">
    <property type="entry name" value="TPR-like"/>
    <property type="match status" value="1"/>
</dbReference>
<dbReference type="InterPro" id="IPR046341">
    <property type="entry name" value="SET_dom_sf"/>
</dbReference>
<feature type="region of interest" description="Disordered" evidence="1">
    <location>
        <begin position="706"/>
        <end position="738"/>
    </location>
</feature>
<evidence type="ECO:0000313" key="6">
    <source>
        <dbReference type="Proteomes" id="UP000649617"/>
    </source>
</evidence>
<comment type="caution">
    <text evidence="5">The sequence shown here is derived from an EMBL/GenBank/DDBJ whole genome shotgun (WGS) entry which is preliminary data.</text>
</comment>
<dbReference type="Pfam" id="PF09414">
    <property type="entry name" value="RNA_ligase"/>
    <property type="match status" value="1"/>
</dbReference>
<dbReference type="InterPro" id="IPR054498">
    <property type="entry name" value="2H-SAK"/>
</dbReference>
<feature type="domain" description="SET" evidence="2">
    <location>
        <begin position="207"/>
        <end position="256"/>
    </location>
</feature>
<dbReference type="AlphaFoldDB" id="A0A812X925"/>
<dbReference type="InterPro" id="IPR011990">
    <property type="entry name" value="TPR-like_helical_dom_sf"/>
</dbReference>